<dbReference type="Proteomes" id="UP001595904">
    <property type="component" value="Unassembled WGS sequence"/>
</dbReference>
<name>A0ABV8SSL9_9GAMM</name>
<sequence length="199" mass="21978">MCLGLCTLSDENVRKVLADPPLIWKVIAPADPEAYENARNEAPAGFLSKLFGKGKTPEPPRVEFSLADGEVADSDLDKAWHGIHYLLTQTAWEGDEPLNFLISGGSTVGEIDVGYGPARVFSADEVKAIFAALGPLDREVLRARFNPEEMMNLEIYPAIWDRDPADDDTFGYCAEYFESLKTFVEQTASRNLGLVVYLT</sequence>
<dbReference type="RefSeq" id="WP_380600120.1">
    <property type="nucleotide sequence ID" value="NZ_JBHSDU010000003.1"/>
</dbReference>
<gene>
    <name evidence="1" type="ORF">ACFPN2_12955</name>
</gene>
<dbReference type="EMBL" id="JBHSDU010000003">
    <property type="protein sequence ID" value="MFC4309992.1"/>
    <property type="molecule type" value="Genomic_DNA"/>
</dbReference>
<keyword evidence="2" id="KW-1185">Reference proteome</keyword>
<proteinExistence type="predicted"/>
<dbReference type="InterPro" id="IPR015068">
    <property type="entry name" value="DUF1877"/>
</dbReference>
<protein>
    <submittedName>
        <fullName evidence="1">YfbM family protein</fullName>
    </submittedName>
</protein>
<organism evidence="1 2">
    <name type="scientific">Steroidobacter flavus</name>
    <dbReference type="NCBI Taxonomy" id="1842136"/>
    <lineage>
        <taxon>Bacteria</taxon>
        <taxon>Pseudomonadati</taxon>
        <taxon>Pseudomonadota</taxon>
        <taxon>Gammaproteobacteria</taxon>
        <taxon>Steroidobacterales</taxon>
        <taxon>Steroidobacteraceae</taxon>
        <taxon>Steroidobacter</taxon>
    </lineage>
</organism>
<dbReference type="InterPro" id="IPR035944">
    <property type="entry name" value="YfbM-like_sf"/>
</dbReference>
<dbReference type="Pfam" id="PF08974">
    <property type="entry name" value="DUF1877"/>
    <property type="match status" value="1"/>
</dbReference>
<dbReference type="SUPFAM" id="SSF111069">
    <property type="entry name" value="Hypothetical protein yfbM"/>
    <property type="match status" value="1"/>
</dbReference>
<accession>A0ABV8SSL9</accession>
<comment type="caution">
    <text evidence="1">The sequence shown here is derived from an EMBL/GenBank/DDBJ whole genome shotgun (WGS) entry which is preliminary data.</text>
</comment>
<evidence type="ECO:0000313" key="2">
    <source>
        <dbReference type="Proteomes" id="UP001595904"/>
    </source>
</evidence>
<evidence type="ECO:0000313" key="1">
    <source>
        <dbReference type="EMBL" id="MFC4309992.1"/>
    </source>
</evidence>
<dbReference type="Gene3D" id="3.40.1760.10">
    <property type="entry name" value="YfbM-like super family"/>
    <property type="match status" value="1"/>
</dbReference>
<reference evidence="2" key="1">
    <citation type="journal article" date="2019" name="Int. J. Syst. Evol. Microbiol.">
        <title>The Global Catalogue of Microorganisms (GCM) 10K type strain sequencing project: providing services to taxonomists for standard genome sequencing and annotation.</title>
        <authorList>
            <consortium name="The Broad Institute Genomics Platform"/>
            <consortium name="The Broad Institute Genome Sequencing Center for Infectious Disease"/>
            <person name="Wu L."/>
            <person name="Ma J."/>
        </authorList>
    </citation>
    <scope>NUCLEOTIDE SEQUENCE [LARGE SCALE GENOMIC DNA]</scope>
    <source>
        <strain evidence="2">CGMCC 1.10759</strain>
    </source>
</reference>